<organism evidence="1 2">
    <name type="scientific">Estrella lausannensis</name>
    <dbReference type="NCBI Taxonomy" id="483423"/>
    <lineage>
        <taxon>Bacteria</taxon>
        <taxon>Pseudomonadati</taxon>
        <taxon>Chlamydiota</taxon>
        <taxon>Chlamydiia</taxon>
        <taxon>Parachlamydiales</taxon>
        <taxon>Candidatus Criblamydiaceae</taxon>
        <taxon>Estrella</taxon>
    </lineage>
</organism>
<keyword evidence="2" id="KW-1185">Reference proteome</keyword>
<sequence length="146" mass="17086">MDSLWTRLATLVARIWHPVALPEEIAGCFGLKVSNFLSVEDLIGVLCKSQCYTTCLSRYMPREIAESVFRHATSVESFGEKTIISYYFRDGWVEYVLLFDQEDRLRRIYLYHRAIEKEGIEIPLTSSYIGHRIKFNTARLKQRQLT</sequence>
<dbReference type="OrthoDB" id="21439at2"/>
<proteinExistence type="predicted"/>
<dbReference type="RefSeq" id="WP_098037899.1">
    <property type="nucleotide sequence ID" value="NZ_CWGJ01000011.1"/>
</dbReference>
<protein>
    <submittedName>
        <fullName evidence="1">Uncharacterized protein</fullName>
    </submittedName>
</protein>
<dbReference type="Proteomes" id="UP000220251">
    <property type="component" value="Unassembled WGS sequence"/>
</dbReference>
<name>A0A0H5DQZ3_9BACT</name>
<dbReference type="EMBL" id="CWGJ01000011">
    <property type="protein sequence ID" value="CRX38044.1"/>
    <property type="molecule type" value="Genomic_DNA"/>
</dbReference>
<evidence type="ECO:0000313" key="1">
    <source>
        <dbReference type="EMBL" id="CRX38044.1"/>
    </source>
</evidence>
<accession>A0A0H5DQZ3</accession>
<evidence type="ECO:0000313" key="2">
    <source>
        <dbReference type="Proteomes" id="UP000220251"/>
    </source>
</evidence>
<dbReference type="AlphaFoldDB" id="A0A0H5DQZ3"/>
<gene>
    <name evidence="1" type="ORF">ELAC_0692</name>
</gene>
<reference evidence="2" key="1">
    <citation type="submission" date="2015-06" db="EMBL/GenBank/DDBJ databases">
        <authorList>
            <person name="Bertelli C."/>
        </authorList>
    </citation>
    <scope>NUCLEOTIDE SEQUENCE [LARGE SCALE GENOMIC DNA]</scope>
    <source>
        <strain evidence="2">CRIB-30</strain>
    </source>
</reference>